<comment type="cofactor">
    <cofactor evidence="5">
        <name>Zn(2+)</name>
        <dbReference type="ChEBI" id="CHEBI:29105"/>
    </cofactor>
    <text evidence="5">Binds 1 zinc ion per subunit.</text>
</comment>
<sequence length="426" mass="47632">MKFTVDLVAKSTARLGSLSEFARIPEAVLETPLLLLHTRGAAVPHLSYDLLQMVTNEQQVLQMPLVTLVDHAKNVKAFGKGIAEFAGLKEYLNYVVVQDSGTATPEGYHEKSSISLWTRGGRKLVDAQMYISCMEALKPDFFQAMVDGDTTSSSSFKRVKKSVDATVKFTGICAELKKKSEVIKDTPMLACITGGYNIKERLRCIAEMKEFGVAGFVIEGFHTNGESATNLSWEDMEPVLIETLGSLPENLPRVFHGPVTPVLLIKLISKGIDVFDATFPWLVAERGGALVFPNSLSQGDTTVTETLPSVKKVTLDVQDEKKEKQGNKEELVVVDRVYELDVKDKMYFSDTKPLLEGCSCYSCRKYSRSYVHHLLSTSELQGPILLMMHNLYHYINFFKSIRSAIREDQLEALLEKIEHFVSSRRN</sequence>
<comment type="similarity">
    <text evidence="5">Belongs to the queuine tRNA-ribosyltransferase family. QTRT2 subfamily.</text>
</comment>
<feature type="binding site" evidence="5">
    <location>
        <position position="389"/>
    </location>
    <ligand>
        <name>Zn(2+)</name>
        <dbReference type="ChEBI" id="CHEBI:29105"/>
    </ligand>
</feature>
<dbReference type="GO" id="GO:0005737">
    <property type="term" value="C:cytoplasm"/>
    <property type="evidence" value="ECO:0007669"/>
    <property type="project" value="UniProtKB-SubCell"/>
</dbReference>
<feature type="binding site" evidence="5">
    <location>
        <position position="358"/>
    </location>
    <ligand>
        <name>Zn(2+)</name>
        <dbReference type="ChEBI" id="CHEBI:29105"/>
    </ligand>
</feature>
<keyword evidence="4 5" id="KW-0862">Zinc</keyword>
<evidence type="ECO:0000256" key="5">
    <source>
        <dbReference type="HAMAP-Rule" id="MF_03043"/>
    </source>
</evidence>
<dbReference type="Pfam" id="PF01702">
    <property type="entry name" value="TGT"/>
    <property type="match status" value="1"/>
</dbReference>
<dbReference type="InterPro" id="IPR002616">
    <property type="entry name" value="tRNA_ribo_trans-like"/>
</dbReference>
<accession>A0A4Y7LZZ6</accession>
<dbReference type="HAMAP" id="MF_03043">
    <property type="entry name" value="QTRT2"/>
    <property type="match status" value="1"/>
</dbReference>
<keyword evidence="2 5" id="KW-0819">tRNA processing</keyword>
<proteinExistence type="evidence at transcript level"/>
<dbReference type="Gene3D" id="3.20.20.105">
    <property type="entry name" value="Queuine tRNA-ribosyltransferase-like"/>
    <property type="match status" value="1"/>
</dbReference>
<comment type="subunit">
    <text evidence="5">Heterodimer of a catalytic subunit and an accessory subunit.</text>
</comment>
<dbReference type="PANTHER" id="PTHR46064:SF1">
    <property type="entry name" value="QUEUINE TRNA-RIBOSYLTRANSFERASE ACCESSORY SUBUNIT 2"/>
    <property type="match status" value="1"/>
</dbReference>
<dbReference type="SUPFAM" id="SSF51713">
    <property type="entry name" value="tRNA-guanine transglycosylase"/>
    <property type="match status" value="1"/>
</dbReference>
<protein>
    <recommendedName>
        <fullName evidence="5">Queuine tRNA-ribosyltransferase accessory subunit 2</fullName>
    </recommendedName>
    <alternativeName>
        <fullName evidence="5">Queuine tRNA-ribosyltransferase domain-containing protein 1</fullName>
    </alternativeName>
</protein>
<dbReference type="InterPro" id="IPR050852">
    <property type="entry name" value="Queuine_tRNA-ribosyltrfase"/>
</dbReference>
<dbReference type="PANTHER" id="PTHR46064">
    <property type="entry name" value="QUEUINE TRNA-RIBOSYLTRANSFERASE ACCESSORY SUBUNIT 2"/>
    <property type="match status" value="1"/>
</dbReference>
<dbReference type="InterPro" id="IPR028592">
    <property type="entry name" value="QTRTD1"/>
</dbReference>
<dbReference type="GO" id="GO:0046872">
    <property type="term" value="F:metal ion binding"/>
    <property type="evidence" value="ECO:0007669"/>
    <property type="project" value="UniProtKB-KW"/>
</dbReference>
<feature type="binding site" evidence="5">
    <location>
        <position position="360"/>
    </location>
    <ligand>
        <name>Zn(2+)</name>
        <dbReference type="ChEBI" id="CHEBI:29105"/>
    </ligand>
</feature>
<comment type="subcellular location">
    <subcellularLocation>
        <location evidence="5">Cytoplasm</location>
    </subcellularLocation>
</comment>
<evidence type="ECO:0000259" key="6">
    <source>
        <dbReference type="Pfam" id="PF01702"/>
    </source>
</evidence>
<evidence type="ECO:0000313" key="7">
    <source>
        <dbReference type="EMBL" id="SVE73019.1"/>
    </source>
</evidence>
<reference evidence="7" key="1">
    <citation type="submission" date="2018-08" db="EMBL/GenBank/DDBJ databases">
        <authorList>
            <person name="Cornetti L."/>
        </authorList>
    </citation>
    <scope>NUCLEOTIDE SEQUENCE</scope>
    <source>
        <strain evidence="7">OM-SAIQ-clone2</strain>
    </source>
</reference>
<evidence type="ECO:0000256" key="2">
    <source>
        <dbReference type="ARBA" id="ARBA00022694"/>
    </source>
</evidence>
<dbReference type="GO" id="GO:0008479">
    <property type="term" value="F:tRNA-guanosine(34) queuine transglycosylase activity"/>
    <property type="evidence" value="ECO:0007669"/>
    <property type="project" value="UniProtKB-UniRule"/>
</dbReference>
<name>A0A4Y7LZZ6_9CRUS</name>
<dbReference type="EMBL" id="LR003400">
    <property type="protein sequence ID" value="SVE73019.1"/>
    <property type="molecule type" value="mRNA"/>
</dbReference>
<feature type="binding site" evidence="5">
    <location>
        <position position="363"/>
    </location>
    <ligand>
        <name>Zn(2+)</name>
        <dbReference type="ChEBI" id="CHEBI:29105"/>
    </ligand>
</feature>
<organism evidence="7">
    <name type="scientific">Ceriodaphnia reticulata</name>
    <dbReference type="NCBI Taxonomy" id="302197"/>
    <lineage>
        <taxon>Eukaryota</taxon>
        <taxon>Metazoa</taxon>
        <taxon>Ecdysozoa</taxon>
        <taxon>Arthropoda</taxon>
        <taxon>Crustacea</taxon>
        <taxon>Branchiopoda</taxon>
        <taxon>Diplostraca</taxon>
        <taxon>Cladocera</taxon>
        <taxon>Anomopoda</taxon>
        <taxon>Daphniidae</taxon>
        <taxon>Ceriodaphnia</taxon>
    </lineage>
</organism>
<keyword evidence="1 5" id="KW-0963">Cytoplasm</keyword>
<keyword evidence="3 5" id="KW-0479">Metal-binding</keyword>
<gene>
    <name evidence="7" type="primary">EOG090X08JG</name>
</gene>
<dbReference type="AlphaFoldDB" id="A0A4Y7LZZ6"/>
<evidence type="ECO:0000256" key="4">
    <source>
        <dbReference type="ARBA" id="ARBA00022833"/>
    </source>
</evidence>
<dbReference type="GO" id="GO:0006400">
    <property type="term" value="P:tRNA modification"/>
    <property type="evidence" value="ECO:0007669"/>
    <property type="project" value="InterPro"/>
</dbReference>
<feature type="domain" description="tRNA-guanine(15) transglycosylase-like" evidence="6">
    <location>
        <begin position="12"/>
        <end position="417"/>
    </location>
</feature>
<comment type="function">
    <text evidence="5">Non-catalytic subunit of the queuine tRNA-ribosyltransferase (TGT) that catalyzes the base-exchange of a guanine (G) residue with queuine (Q) at position 34 (anticodon wobble position) in tRNAs with GU(N) anticodons (tRNA-Asp, -Asn, -His and -Tyr), resulting in the hypermodified nucleoside queuosine (7-(((4,5-cis-dihydroxy-2-cyclopenten-1-yl)amino)methyl)-7-deazaguanosine).</text>
</comment>
<evidence type="ECO:0000256" key="3">
    <source>
        <dbReference type="ARBA" id="ARBA00022723"/>
    </source>
</evidence>
<dbReference type="NCBIfam" id="TIGR00449">
    <property type="entry name" value="tgt_general"/>
    <property type="match status" value="1"/>
</dbReference>
<evidence type="ECO:0000256" key="1">
    <source>
        <dbReference type="ARBA" id="ARBA00022490"/>
    </source>
</evidence>
<dbReference type="InterPro" id="IPR036511">
    <property type="entry name" value="TGT-like_sf"/>
</dbReference>